<protein>
    <submittedName>
        <fullName evidence="2">Uncharacterized protein LOC111086769</fullName>
    </submittedName>
</protein>
<organism evidence="1 2">
    <name type="scientific">Limulus polyphemus</name>
    <name type="common">Atlantic horseshoe crab</name>
    <dbReference type="NCBI Taxonomy" id="6850"/>
    <lineage>
        <taxon>Eukaryota</taxon>
        <taxon>Metazoa</taxon>
        <taxon>Ecdysozoa</taxon>
        <taxon>Arthropoda</taxon>
        <taxon>Chelicerata</taxon>
        <taxon>Merostomata</taxon>
        <taxon>Xiphosura</taxon>
        <taxon>Limulidae</taxon>
        <taxon>Limulus</taxon>
    </lineage>
</organism>
<dbReference type="Proteomes" id="UP000694941">
    <property type="component" value="Unplaced"/>
</dbReference>
<sequence length="153" mass="17260">MCHIWESRQSEVIPKETNVEILKKKLHGASTCTVKQLFKTENKAGPEKPEPKPIGIVEDETGKTSTAIRRTSVFSYVGGNVVLKAEILWTLKTVASNYYNSCSGLTNLFKSMFPNSTTAQTFALSERKCSYMTVWIDSLFQKFINRANVNKEK</sequence>
<dbReference type="GeneID" id="111086769"/>
<proteinExistence type="predicted"/>
<accession>A0ABM1SSR9</accession>
<evidence type="ECO:0000313" key="2">
    <source>
        <dbReference type="RefSeq" id="XP_022246675.1"/>
    </source>
</evidence>
<reference evidence="2" key="1">
    <citation type="submission" date="2025-08" db="UniProtKB">
        <authorList>
            <consortium name="RefSeq"/>
        </authorList>
    </citation>
    <scope>IDENTIFICATION</scope>
    <source>
        <tissue evidence="2">Muscle</tissue>
    </source>
</reference>
<gene>
    <name evidence="2" type="primary">LOC111086769</name>
</gene>
<keyword evidence="1" id="KW-1185">Reference proteome</keyword>
<evidence type="ECO:0000313" key="1">
    <source>
        <dbReference type="Proteomes" id="UP000694941"/>
    </source>
</evidence>
<name>A0ABM1SSR9_LIMPO</name>
<dbReference type="RefSeq" id="XP_022246675.1">
    <property type="nucleotide sequence ID" value="XM_022390967.1"/>
</dbReference>